<name>A0A2N5TKK0_9BASI</name>
<dbReference type="AlphaFoldDB" id="A0A2N5TKK0"/>
<organism evidence="2 4">
    <name type="scientific">Puccinia coronata f. sp. avenae</name>
    <dbReference type="NCBI Taxonomy" id="200324"/>
    <lineage>
        <taxon>Eukaryota</taxon>
        <taxon>Fungi</taxon>
        <taxon>Dikarya</taxon>
        <taxon>Basidiomycota</taxon>
        <taxon>Pucciniomycotina</taxon>
        <taxon>Pucciniomycetes</taxon>
        <taxon>Pucciniales</taxon>
        <taxon>Pucciniaceae</taxon>
        <taxon>Puccinia</taxon>
    </lineage>
</organism>
<feature type="signal peptide" evidence="1">
    <location>
        <begin position="1"/>
        <end position="20"/>
    </location>
</feature>
<feature type="chain" id="PRO_5015083737" evidence="1">
    <location>
        <begin position="21"/>
        <end position="130"/>
    </location>
</feature>
<evidence type="ECO:0000313" key="4">
    <source>
        <dbReference type="Proteomes" id="UP000235388"/>
    </source>
</evidence>
<dbReference type="EMBL" id="PGCJ01000568">
    <property type="protein sequence ID" value="PLW26036.1"/>
    <property type="molecule type" value="Genomic_DNA"/>
</dbReference>
<proteinExistence type="predicted"/>
<gene>
    <name evidence="3" type="ORF">PCANC_20991</name>
    <name evidence="2" type="ORF">PCANC_22394</name>
</gene>
<evidence type="ECO:0000256" key="1">
    <source>
        <dbReference type="SAM" id="SignalP"/>
    </source>
</evidence>
<dbReference type="OrthoDB" id="2516556at2759"/>
<keyword evidence="4" id="KW-1185">Reference proteome</keyword>
<dbReference type="Proteomes" id="UP000235388">
    <property type="component" value="Unassembled WGS sequence"/>
</dbReference>
<evidence type="ECO:0000313" key="3">
    <source>
        <dbReference type="EMBL" id="PLW35811.1"/>
    </source>
</evidence>
<comment type="caution">
    <text evidence="2">The sequence shown here is derived from an EMBL/GenBank/DDBJ whole genome shotgun (WGS) entry which is preliminary data.</text>
</comment>
<reference evidence="2 4" key="1">
    <citation type="submission" date="2017-11" db="EMBL/GenBank/DDBJ databases">
        <title>De novo assembly and phasing of dikaryotic genomes from two isolates of Puccinia coronata f. sp. avenae, the causal agent of oat crown rust.</title>
        <authorList>
            <person name="Miller M.E."/>
            <person name="Zhang Y."/>
            <person name="Omidvar V."/>
            <person name="Sperschneider J."/>
            <person name="Schwessinger B."/>
            <person name="Raley C."/>
            <person name="Palmer J.M."/>
            <person name="Garnica D."/>
            <person name="Upadhyaya N."/>
            <person name="Rathjen J."/>
            <person name="Taylor J.M."/>
            <person name="Park R.F."/>
            <person name="Dodds P.N."/>
            <person name="Hirsch C.D."/>
            <person name="Kianian S.F."/>
            <person name="Figueroa M."/>
        </authorList>
    </citation>
    <scope>NUCLEOTIDE SEQUENCE [LARGE SCALE GENOMIC DNA]</scope>
    <source>
        <strain evidence="2">12NC29</strain>
    </source>
</reference>
<sequence length="130" mass="13905">MGFYAYLLLCVLAGLFLVQAQLLPSSILCASSHNATITRDDCKRSLALFSSESNVIFWSAKTYSHSCGTCRLSITKPSLPHSDHHAAVFADVLTALHQGMDKCTGRPTNATIGISEPVSVLLDFGNGAKC</sequence>
<dbReference type="EMBL" id="PGCJ01000250">
    <property type="protein sequence ID" value="PLW35811.1"/>
    <property type="molecule type" value="Genomic_DNA"/>
</dbReference>
<protein>
    <submittedName>
        <fullName evidence="2">Uncharacterized protein</fullName>
    </submittedName>
</protein>
<evidence type="ECO:0000313" key="2">
    <source>
        <dbReference type="EMBL" id="PLW26036.1"/>
    </source>
</evidence>
<accession>A0A2N5TKK0</accession>
<keyword evidence="1" id="KW-0732">Signal</keyword>